<keyword evidence="3 7" id="KW-0645">Protease</keyword>
<evidence type="ECO:0000313" key="10">
    <source>
        <dbReference type="EMBL" id="KAL2274333.1"/>
    </source>
</evidence>
<evidence type="ECO:0000256" key="2">
    <source>
        <dbReference type="ARBA" id="ARBA00005634"/>
    </source>
</evidence>
<dbReference type="InterPro" id="IPR045175">
    <property type="entry name" value="M28_fam"/>
</dbReference>
<gene>
    <name evidence="10" type="ORF">FJTKL_03254</name>
</gene>
<keyword evidence="7" id="KW-0732">Signal</keyword>
<name>A0ABR4DVF1_9PEZI</name>
<feature type="signal peptide" evidence="7">
    <location>
        <begin position="1"/>
        <end position="22"/>
    </location>
</feature>
<dbReference type="Gene3D" id="3.50.30.30">
    <property type="match status" value="1"/>
</dbReference>
<dbReference type="SUPFAM" id="SSF53187">
    <property type="entry name" value="Zn-dependent exopeptidases"/>
    <property type="match status" value="1"/>
</dbReference>
<sequence length="457" mass="48117">MMKFTQVPILSFALLLSDRAVGQKPLVDSASLQADIVSDNLRADLVAFDEIATANGGNRAFGYPGYTASVDFVWSKISQLDGIKAWKQDFPAVFSSDSGANLTVNGVRYEAFPVYTSPYTPTGGLTADVVVGPVGSAGCDIASYADLDVADKIVLVESGDCPGVRRGFLDGKVVAAARSGALATIIYNNVTSRQTSAGLSRSDPNDIPAVFINNAPGLELKGRIEAGEVFNATVVSLAITDTRITQNVFAETVGGDPENTIILGAHLDSVSVGAGINDNASGSTLLLELVTALAKYDTKNRVRFAWWGAEERGLLGSKYYVNNLPAEEANDILAYLNFDMVSRGYFGVFDGDGSTHGIAAPPGSDAIEELFANHFTSEGLVVTPAQFTNGSDYASFWKVLNKPVGGLHTGTGAAQDPCYHAPCDNINNPNITTLTINTRATAHVLSILSVNGTDSIP</sequence>
<evidence type="ECO:0000256" key="6">
    <source>
        <dbReference type="ARBA" id="ARBA00022833"/>
    </source>
</evidence>
<dbReference type="SUPFAM" id="SSF52025">
    <property type="entry name" value="PA domain"/>
    <property type="match status" value="1"/>
</dbReference>
<evidence type="ECO:0000256" key="7">
    <source>
        <dbReference type="RuleBase" id="RU361240"/>
    </source>
</evidence>
<feature type="domain" description="PA" evidence="8">
    <location>
        <begin position="126"/>
        <end position="220"/>
    </location>
</feature>
<keyword evidence="6 7" id="KW-0862">Zinc</keyword>
<evidence type="ECO:0000256" key="4">
    <source>
        <dbReference type="ARBA" id="ARBA00022723"/>
    </source>
</evidence>
<accession>A0ABR4DVF1</accession>
<evidence type="ECO:0000313" key="11">
    <source>
        <dbReference type="Proteomes" id="UP001600888"/>
    </source>
</evidence>
<dbReference type="InterPro" id="IPR007484">
    <property type="entry name" value="Peptidase_M28"/>
</dbReference>
<evidence type="ECO:0000259" key="8">
    <source>
        <dbReference type="Pfam" id="PF02225"/>
    </source>
</evidence>
<comment type="cofactor">
    <cofactor evidence="1">
        <name>Zn(2+)</name>
        <dbReference type="ChEBI" id="CHEBI:29105"/>
    </cofactor>
</comment>
<keyword evidence="4 7" id="KW-0479">Metal-binding</keyword>
<dbReference type="Proteomes" id="UP001600888">
    <property type="component" value="Unassembled WGS sequence"/>
</dbReference>
<dbReference type="EC" id="3.4.-.-" evidence="7"/>
<dbReference type="Pfam" id="PF02225">
    <property type="entry name" value="PA"/>
    <property type="match status" value="1"/>
</dbReference>
<dbReference type="PANTHER" id="PTHR12147:SF26">
    <property type="entry name" value="PEPTIDASE M28 DOMAIN-CONTAINING PROTEIN"/>
    <property type="match status" value="1"/>
</dbReference>
<dbReference type="Pfam" id="PF04389">
    <property type="entry name" value="Peptidase_M28"/>
    <property type="match status" value="1"/>
</dbReference>
<evidence type="ECO:0000256" key="5">
    <source>
        <dbReference type="ARBA" id="ARBA00022801"/>
    </source>
</evidence>
<dbReference type="InterPro" id="IPR003137">
    <property type="entry name" value="PA_domain"/>
</dbReference>
<evidence type="ECO:0000256" key="3">
    <source>
        <dbReference type="ARBA" id="ARBA00022670"/>
    </source>
</evidence>
<dbReference type="PANTHER" id="PTHR12147">
    <property type="entry name" value="METALLOPEPTIDASE M28 FAMILY MEMBER"/>
    <property type="match status" value="1"/>
</dbReference>
<proteinExistence type="inferred from homology"/>
<comment type="similarity">
    <text evidence="2">Belongs to the peptidase M28 family. M28B subfamily.</text>
</comment>
<dbReference type="EMBL" id="JBAWTH010000158">
    <property type="protein sequence ID" value="KAL2274333.1"/>
    <property type="molecule type" value="Genomic_DNA"/>
</dbReference>
<evidence type="ECO:0000256" key="1">
    <source>
        <dbReference type="ARBA" id="ARBA00001947"/>
    </source>
</evidence>
<feature type="chain" id="PRO_5044999064" description="Peptide hydrolase" evidence="7">
    <location>
        <begin position="23"/>
        <end position="457"/>
    </location>
</feature>
<protein>
    <recommendedName>
        <fullName evidence="7">Peptide hydrolase</fullName>
        <ecNumber evidence="7">3.4.-.-</ecNumber>
    </recommendedName>
</protein>
<evidence type="ECO:0000259" key="9">
    <source>
        <dbReference type="Pfam" id="PF04389"/>
    </source>
</evidence>
<reference evidence="10 11" key="1">
    <citation type="submission" date="2024-03" db="EMBL/GenBank/DDBJ databases">
        <title>A high-quality draft genome sequence of Diaporthe vaccinii, a causative agent of upright dieback and viscid rot disease in cranberry plants.</title>
        <authorList>
            <person name="Sarrasin M."/>
            <person name="Lang B.F."/>
            <person name="Burger G."/>
        </authorList>
    </citation>
    <scope>NUCLEOTIDE SEQUENCE [LARGE SCALE GENOMIC DNA]</scope>
    <source>
        <strain evidence="10 11">IS7</strain>
    </source>
</reference>
<comment type="caution">
    <text evidence="10">The sequence shown here is derived from an EMBL/GenBank/DDBJ whole genome shotgun (WGS) entry which is preliminary data.</text>
</comment>
<organism evidence="10 11">
    <name type="scientific">Diaporthe vaccinii</name>
    <dbReference type="NCBI Taxonomy" id="105482"/>
    <lineage>
        <taxon>Eukaryota</taxon>
        <taxon>Fungi</taxon>
        <taxon>Dikarya</taxon>
        <taxon>Ascomycota</taxon>
        <taxon>Pezizomycotina</taxon>
        <taxon>Sordariomycetes</taxon>
        <taxon>Sordariomycetidae</taxon>
        <taxon>Diaporthales</taxon>
        <taxon>Diaporthaceae</taxon>
        <taxon>Diaporthe</taxon>
        <taxon>Diaporthe eres species complex</taxon>
    </lineage>
</organism>
<keyword evidence="11" id="KW-1185">Reference proteome</keyword>
<keyword evidence="5 7" id="KW-0378">Hydrolase</keyword>
<dbReference type="InterPro" id="IPR046450">
    <property type="entry name" value="PA_dom_sf"/>
</dbReference>
<feature type="domain" description="Peptidase M28" evidence="9">
    <location>
        <begin position="247"/>
        <end position="443"/>
    </location>
</feature>
<dbReference type="Gene3D" id="3.40.630.10">
    <property type="entry name" value="Zn peptidases"/>
    <property type="match status" value="1"/>
</dbReference>